<dbReference type="Proteomes" id="UP000826271">
    <property type="component" value="Unassembled WGS sequence"/>
</dbReference>
<accession>A0AAV6XSW5</accession>
<dbReference type="Pfam" id="PF07816">
    <property type="entry name" value="DUF1645"/>
    <property type="match status" value="1"/>
</dbReference>
<dbReference type="EMBL" id="WHWC01000005">
    <property type="protein sequence ID" value="KAG8383177.1"/>
    <property type="molecule type" value="Genomic_DNA"/>
</dbReference>
<evidence type="ECO:0000256" key="1">
    <source>
        <dbReference type="SAM" id="MobiDB-lite"/>
    </source>
</evidence>
<feature type="compositionally biased region" description="Basic and acidic residues" evidence="1">
    <location>
        <begin position="172"/>
        <end position="185"/>
    </location>
</feature>
<reference evidence="2" key="1">
    <citation type="submission" date="2019-10" db="EMBL/GenBank/DDBJ databases">
        <authorList>
            <person name="Zhang R."/>
            <person name="Pan Y."/>
            <person name="Wang J."/>
            <person name="Ma R."/>
            <person name="Yu S."/>
        </authorList>
    </citation>
    <scope>NUCLEOTIDE SEQUENCE</scope>
    <source>
        <strain evidence="2">LA-IB0</strain>
        <tissue evidence="2">Leaf</tissue>
    </source>
</reference>
<evidence type="ECO:0000313" key="2">
    <source>
        <dbReference type="EMBL" id="KAG8383177.1"/>
    </source>
</evidence>
<evidence type="ECO:0000313" key="3">
    <source>
        <dbReference type="Proteomes" id="UP000826271"/>
    </source>
</evidence>
<proteinExistence type="predicted"/>
<keyword evidence="3" id="KW-1185">Reference proteome</keyword>
<sequence>MCGGENGSPIAAEDIFIDGQIKTVFPLFNGQDYSVYSVEDLHENLPTRPPVKRVFVETVEDKKIPVMSSTPENDDISGPYCDLSTRKVVEASPEVCKKSNSTGFSKIWRLRDLVGRSNSDGRDAFVYLNGGPAPPSTVEKAAAKGEEKKEAAATVKKSGNKGKMASSSAHEVYLRSKAKEEERPRRSTYLPYRPELMGFFTNVNGGLTKNVHPY</sequence>
<organism evidence="2 3">
    <name type="scientific">Buddleja alternifolia</name>
    <dbReference type="NCBI Taxonomy" id="168488"/>
    <lineage>
        <taxon>Eukaryota</taxon>
        <taxon>Viridiplantae</taxon>
        <taxon>Streptophyta</taxon>
        <taxon>Embryophyta</taxon>
        <taxon>Tracheophyta</taxon>
        <taxon>Spermatophyta</taxon>
        <taxon>Magnoliopsida</taxon>
        <taxon>eudicotyledons</taxon>
        <taxon>Gunneridae</taxon>
        <taxon>Pentapetalae</taxon>
        <taxon>asterids</taxon>
        <taxon>lamiids</taxon>
        <taxon>Lamiales</taxon>
        <taxon>Scrophulariaceae</taxon>
        <taxon>Buddlejeae</taxon>
        <taxon>Buddleja</taxon>
    </lineage>
</organism>
<protein>
    <submittedName>
        <fullName evidence="2">Uncharacterized protein</fullName>
    </submittedName>
</protein>
<feature type="region of interest" description="Disordered" evidence="1">
    <location>
        <begin position="153"/>
        <end position="187"/>
    </location>
</feature>
<dbReference type="AlphaFoldDB" id="A0AAV6XSW5"/>
<comment type="caution">
    <text evidence="2">The sequence shown here is derived from an EMBL/GenBank/DDBJ whole genome shotgun (WGS) entry which is preliminary data.</text>
</comment>
<dbReference type="PANTHER" id="PTHR33095">
    <property type="entry name" value="OS07G0619500 PROTEIN"/>
    <property type="match status" value="1"/>
</dbReference>
<gene>
    <name evidence="2" type="ORF">BUALT_Bualt05G0157500</name>
</gene>
<name>A0AAV6XSW5_9LAMI</name>
<dbReference type="InterPro" id="IPR012442">
    <property type="entry name" value="DUF1645_plant"/>
</dbReference>
<dbReference type="PANTHER" id="PTHR33095:SF114">
    <property type="entry name" value="DUF1645 FAMILY PROTEIN"/>
    <property type="match status" value="1"/>
</dbReference>